<dbReference type="GO" id="GO:0003677">
    <property type="term" value="F:DNA binding"/>
    <property type="evidence" value="ECO:0007669"/>
    <property type="project" value="InterPro"/>
</dbReference>
<dbReference type="EMBL" id="RARA01000005">
    <property type="protein sequence ID" value="ROT47852.1"/>
    <property type="molecule type" value="Genomic_DNA"/>
</dbReference>
<organism evidence="12 14">
    <name type="scientific">Candidatus Cardinium hertigii</name>
    <dbReference type="NCBI Taxonomy" id="247481"/>
    <lineage>
        <taxon>Bacteria</taxon>
        <taxon>Pseudomonadati</taxon>
        <taxon>Bacteroidota</taxon>
        <taxon>Cytophagia</taxon>
        <taxon>Cytophagales</taxon>
        <taxon>Amoebophilaceae</taxon>
        <taxon>Candidatus Cardinium</taxon>
    </lineage>
</organism>
<dbReference type="PANTHER" id="PTHR34388">
    <property type="entry name" value="DNA POLYMERASE III SUBUNIT DELTA"/>
    <property type="match status" value="1"/>
</dbReference>
<dbReference type="Gene3D" id="1.20.272.10">
    <property type="match status" value="1"/>
</dbReference>
<evidence type="ECO:0000256" key="7">
    <source>
        <dbReference type="ARBA" id="ARBA00034754"/>
    </source>
</evidence>
<dbReference type="OrthoDB" id="1172326at2"/>
<comment type="catalytic activity">
    <reaction evidence="8">
        <text>DNA(n) + a 2'-deoxyribonucleoside 5'-triphosphate = DNA(n+1) + diphosphate</text>
        <dbReference type="Rhea" id="RHEA:22508"/>
        <dbReference type="Rhea" id="RHEA-COMP:17339"/>
        <dbReference type="Rhea" id="RHEA-COMP:17340"/>
        <dbReference type="ChEBI" id="CHEBI:33019"/>
        <dbReference type="ChEBI" id="CHEBI:61560"/>
        <dbReference type="ChEBI" id="CHEBI:173112"/>
        <dbReference type="EC" id="2.7.7.7"/>
    </reaction>
</comment>
<dbReference type="PANTHER" id="PTHR34388:SF1">
    <property type="entry name" value="DNA POLYMERASE III SUBUNIT DELTA"/>
    <property type="match status" value="1"/>
</dbReference>
<dbReference type="GO" id="GO:0006261">
    <property type="term" value="P:DNA-templated DNA replication"/>
    <property type="evidence" value="ECO:0007669"/>
    <property type="project" value="TreeGrafter"/>
</dbReference>
<dbReference type="AlphaFoldDB" id="A0A3N2QCD5"/>
<dbReference type="GO" id="GO:0009360">
    <property type="term" value="C:DNA polymerase III complex"/>
    <property type="evidence" value="ECO:0007669"/>
    <property type="project" value="InterPro"/>
</dbReference>
<protein>
    <recommendedName>
        <fullName evidence="2">DNA polymerase III subunit delta</fullName>
        <ecNumber evidence="1">2.7.7.7</ecNumber>
    </recommendedName>
</protein>
<evidence type="ECO:0000256" key="2">
    <source>
        <dbReference type="ARBA" id="ARBA00017703"/>
    </source>
</evidence>
<dbReference type="EMBL" id="RARA01000023">
    <property type="protein sequence ID" value="ROT47444.1"/>
    <property type="molecule type" value="Genomic_DNA"/>
</dbReference>
<sequence>MIQSAETVLQNLAKKIYEPIYFLQGEEVYYLDAITRHIEEQLLTPAEKGFNLSIFYGKECSMAALLTQARRFPMGADKQIVIVKEAQEMADLKNATGQQLLLHYLHHPQLTTLLVFAYKYKTIDGRSTFSKVLNKNTVLVTSKKLYNQQLPTFIKSFVKTLELSITEKAIWMLQACIGNDLTRIVNELHKLRLNLNTGNTITDSIVETYIDLSKPFNVFELQKAIMQKDYPKSYQIISICALNAKEHAALPIITILYIFFSKLLLLHQTKETDPAKISKHIEIHPYFVQGYLDARRHYPLHQILQNITYLHQADVQVKGIDCNTNDYQVMKELIFKLMHA</sequence>
<dbReference type="InterPro" id="IPR010372">
    <property type="entry name" value="DNA_pol3_delta_N"/>
</dbReference>
<dbReference type="InterPro" id="IPR008921">
    <property type="entry name" value="DNA_pol3_clamp-load_cplx_C"/>
</dbReference>
<proteinExistence type="inferred from homology"/>
<evidence type="ECO:0000259" key="10">
    <source>
        <dbReference type="Pfam" id="PF21694"/>
    </source>
</evidence>
<reference evidence="12 14" key="1">
    <citation type="submission" date="2018-09" db="EMBL/GenBank/DDBJ databases">
        <title>Comparative Genomics of Wolbachia-Cardinium Dual Endosymbiosis in a Plant-Parasitic Nematode.</title>
        <authorList>
            <person name="Brown A.M.V."/>
            <person name="Wasala S.K."/>
            <person name="Howe D.K."/>
            <person name="Peetz A.B."/>
            <person name="Zasada I.A."/>
            <person name="Denver D.R."/>
        </authorList>
    </citation>
    <scope>NUCLEOTIDE SEQUENCE [LARGE SCALE GENOMIC DNA]</scope>
    <source>
        <strain evidence="12 14">Pp_1</strain>
    </source>
</reference>
<keyword evidence="4 12" id="KW-0548">Nucleotidyltransferase</keyword>
<comment type="caution">
    <text evidence="12">The sequence shown here is derived from an EMBL/GenBank/DDBJ whole genome shotgun (WGS) entry which is preliminary data.</text>
</comment>
<dbReference type="Pfam" id="PF06144">
    <property type="entry name" value="DNA_pol3_delta"/>
    <property type="match status" value="1"/>
</dbReference>
<comment type="similarity">
    <text evidence="7">Belongs to the DNA polymerase HolA subunit family.</text>
</comment>
<keyword evidence="5" id="KW-0235">DNA replication</keyword>
<dbReference type="EMBL" id="RARA01000023">
    <property type="protein sequence ID" value="ROT47440.1"/>
    <property type="molecule type" value="Genomic_DNA"/>
</dbReference>
<evidence type="ECO:0000259" key="9">
    <source>
        <dbReference type="Pfam" id="PF06144"/>
    </source>
</evidence>
<dbReference type="SUPFAM" id="SSF52540">
    <property type="entry name" value="P-loop containing nucleoside triphosphate hydrolases"/>
    <property type="match status" value="1"/>
</dbReference>
<keyword evidence="6" id="KW-0239">DNA-directed DNA polymerase</keyword>
<evidence type="ECO:0000256" key="5">
    <source>
        <dbReference type="ARBA" id="ARBA00022705"/>
    </source>
</evidence>
<keyword evidence="3 12" id="KW-0808">Transferase</keyword>
<dbReference type="RefSeq" id="WP_123662095.1">
    <property type="nucleotide sequence ID" value="NZ_RARA01000005.1"/>
</dbReference>
<dbReference type="Gene3D" id="1.10.8.60">
    <property type="match status" value="1"/>
</dbReference>
<dbReference type="Gene3D" id="3.40.50.300">
    <property type="entry name" value="P-loop containing nucleotide triphosphate hydrolases"/>
    <property type="match status" value="1"/>
</dbReference>
<gene>
    <name evidence="12" type="primary">holA</name>
    <name evidence="13" type="ORF">EDM02_00080</name>
    <name evidence="11" type="ORF">EDM02_02165</name>
    <name evidence="12" type="ORF">EDM02_02185</name>
</gene>
<dbReference type="Proteomes" id="UP000270927">
    <property type="component" value="Unassembled WGS sequence"/>
</dbReference>
<dbReference type="EC" id="2.7.7.7" evidence="1"/>
<evidence type="ECO:0000256" key="4">
    <source>
        <dbReference type="ARBA" id="ARBA00022695"/>
    </source>
</evidence>
<evidence type="ECO:0000256" key="8">
    <source>
        <dbReference type="ARBA" id="ARBA00049244"/>
    </source>
</evidence>
<feature type="domain" description="DNA polymerase III delta N-terminal" evidence="9">
    <location>
        <begin position="21"/>
        <end position="141"/>
    </location>
</feature>
<dbReference type="InterPro" id="IPR048466">
    <property type="entry name" value="DNA_pol3_delta-like_C"/>
</dbReference>
<evidence type="ECO:0000256" key="6">
    <source>
        <dbReference type="ARBA" id="ARBA00022932"/>
    </source>
</evidence>
<accession>A0A3N2QCD5</accession>
<dbReference type="NCBIfam" id="TIGR01128">
    <property type="entry name" value="holA"/>
    <property type="match status" value="1"/>
</dbReference>
<keyword evidence="14" id="KW-1185">Reference proteome</keyword>
<dbReference type="Pfam" id="PF21694">
    <property type="entry name" value="DNA_pol3_delta_C"/>
    <property type="match status" value="1"/>
</dbReference>
<feature type="domain" description="DNA polymerase III delta subunit-like C-terminal" evidence="10">
    <location>
        <begin position="217"/>
        <end position="319"/>
    </location>
</feature>
<evidence type="ECO:0000256" key="3">
    <source>
        <dbReference type="ARBA" id="ARBA00022679"/>
    </source>
</evidence>
<evidence type="ECO:0000313" key="11">
    <source>
        <dbReference type="EMBL" id="ROT47440.1"/>
    </source>
</evidence>
<evidence type="ECO:0000313" key="12">
    <source>
        <dbReference type="EMBL" id="ROT47444.1"/>
    </source>
</evidence>
<evidence type="ECO:0000313" key="13">
    <source>
        <dbReference type="EMBL" id="ROT47852.1"/>
    </source>
</evidence>
<dbReference type="GO" id="GO:0003887">
    <property type="term" value="F:DNA-directed DNA polymerase activity"/>
    <property type="evidence" value="ECO:0007669"/>
    <property type="project" value="UniProtKB-KW"/>
</dbReference>
<evidence type="ECO:0000313" key="14">
    <source>
        <dbReference type="Proteomes" id="UP000270927"/>
    </source>
</evidence>
<dbReference type="SUPFAM" id="SSF48019">
    <property type="entry name" value="post-AAA+ oligomerization domain-like"/>
    <property type="match status" value="1"/>
</dbReference>
<name>A0A3N2QCD5_9BACT</name>
<dbReference type="InterPro" id="IPR005790">
    <property type="entry name" value="DNA_polIII_delta"/>
</dbReference>
<dbReference type="InterPro" id="IPR027417">
    <property type="entry name" value="P-loop_NTPase"/>
</dbReference>
<evidence type="ECO:0000256" key="1">
    <source>
        <dbReference type="ARBA" id="ARBA00012417"/>
    </source>
</evidence>